<evidence type="ECO:0000256" key="2">
    <source>
        <dbReference type="ARBA" id="ARBA00023002"/>
    </source>
</evidence>
<dbReference type="FunFam" id="3.40.50.720:FF:000084">
    <property type="entry name" value="Short-chain dehydrogenase reductase"/>
    <property type="match status" value="1"/>
</dbReference>
<dbReference type="InterPro" id="IPR050259">
    <property type="entry name" value="SDR"/>
</dbReference>
<dbReference type="CDD" id="cd05233">
    <property type="entry name" value="SDR_c"/>
    <property type="match status" value="1"/>
</dbReference>
<dbReference type="Proteomes" id="UP000187608">
    <property type="component" value="Unassembled WGS sequence"/>
</dbReference>
<dbReference type="STRING" id="570947.SAMN05421687_10992"/>
<dbReference type="Pfam" id="PF00106">
    <property type="entry name" value="adh_short"/>
    <property type="match status" value="1"/>
</dbReference>
<dbReference type="InterPro" id="IPR002347">
    <property type="entry name" value="SDR_fam"/>
</dbReference>
<dbReference type="PROSITE" id="PS00061">
    <property type="entry name" value="ADH_SHORT"/>
    <property type="match status" value="1"/>
</dbReference>
<dbReference type="PRINTS" id="PR00080">
    <property type="entry name" value="SDRFAMILY"/>
</dbReference>
<evidence type="ECO:0000256" key="3">
    <source>
        <dbReference type="RuleBase" id="RU000363"/>
    </source>
</evidence>
<evidence type="ECO:0000256" key="1">
    <source>
        <dbReference type="ARBA" id="ARBA00006484"/>
    </source>
</evidence>
<dbReference type="PRINTS" id="PR00081">
    <property type="entry name" value="GDHRDH"/>
</dbReference>
<sequence length="262" mass="28337">MLFSEKAFEREHIVVTGASRGIGREAALQLVSSGAFVTLTGRNRKKLEEVEGECQSRQGEVQVVIADLNDEKDRRKLVKSVEEFAPVTGLVNSAGILNSGEADQISEEELRSVMEVNYFSTAFLTQSLYEEMKKRKRGAVVNVTSLSGLRGTDGNLAYCASKFALTGFTQSFAHEAIRSNIRVNAVAPGFVDTEMGRQAVEAKAGREGRTFEEQWELAKAGNPSGRITTSSEVASAILFLLSEASGNIVGESMKISGGSVMR</sequence>
<feature type="domain" description="Ketoreductase" evidence="4">
    <location>
        <begin position="11"/>
        <end position="189"/>
    </location>
</feature>
<dbReference type="SMART" id="SM00822">
    <property type="entry name" value="PKS_KR"/>
    <property type="match status" value="1"/>
</dbReference>
<dbReference type="OrthoDB" id="9803333at2"/>
<dbReference type="EMBL" id="FTOC01000009">
    <property type="protein sequence ID" value="SIS57704.1"/>
    <property type="molecule type" value="Genomic_DNA"/>
</dbReference>
<evidence type="ECO:0000259" key="4">
    <source>
        <dbReference type="SMART" id="SM00822"/>
    </source>
</evidence>
<protein>
    <submittedName>
        <fullName evidence="5">3-oxoacyl-[acyl-carrier protein] reductase</fullName>
    </submittedName>
</protein>
<dbReference type="GO" id="GO:0008206">
    <property type="term" value="P:bile acid metabolic process"/>
    <property type="evidence" value="ECO:0007669"/>
    <property type="project" value="UniProtKB-ARBA"/>
</dbReference>
<dbReference type="Gene3D" id="3.40.50.720">
    <property type="entry name" value="NAD(P)-binding Rossmann-like Domain"/>
    <property type="match status" value="1"/>
</dbReference>
<dbReference type="InterPro" id="IPR057326">
    <property type="entry name" value="KR_dom"/>
</dbReference>
<dbReference type="PANTHER" id="PTHR42879:SF2">
    <property type="entry name" value="3-OXOACYL-[ACYL-CARRIER-PROTEIN] REDUCTASE FABG"/>
    <property type="match status" value="1"/>
</dbReference>
<proteinExistence type="inferred from homology"/>
<dbReference type="GO" id="GO:0016491">
    <property type="term" value="F:oxidoreductase activity"/>
    <property type="evidence" value="ECO:0007669"/>
    <property type="project" value="UniProtKB-KW"/>
</dbReference>
<evidence type="ECO:0000313" key="6">
    <source>
        <dbReference type="Proteomes" id="UP000187608"/>
    </source>
</evidence>
<dbReference type="InterPro" id="IPR020904">
    <property type="entry name" value="Sc_DH/Rdtase_CS"/>
</dbReference>
<dbReference type="SUPFAM" id="SSF51735">
    <property type="entry name" value="NAD(P)-binding Rossmann-fold domains"/>
    <property type="match status" value="1"/>
</dbReference>
<comment type="similarity">
    <text evidence="1 3">Belongs to the short-chain dehydrogenases/reductases (SDR) family.</text>
</comment>
<name>A0A1N7K8C9_9BACI</name>
<dbReference type="PANTHER" id="PTHR42879">
    <property type="entry name" value="3-OXOACYL-(ACYL-CARRIER-PROTEIN) REDUCTASE"/>
    <property type="match status" value="1"/>
</dbReference>
<gene>
    <name evidence="5" type="ORF">SAMN05421687_10992</name>
</gene>
<dbReference type="RefSeq" id="WP_076560020.1">
    <property type="nucleotide sequence ID" value="NZ_FTOC01000009.1"/>
</dbReference>
<keyword evidence="2" id="KW-0560">Oxidoreductase</keyword>
<reference evidence="6" key="1">
    <citation type="submission" date="2017-01" db="EMBL/GenBank/DDBJ databases">
        <authorList>
            <person name="Varghese N."/>
            <person name="Submissions S."/>
        </authorList>
    </citation>
    <scope>NUCLEOTIDE SEQUENCE [LARGE SCALE GENOMIC DNA]</scope>
    <source>
        <strain evidence="6">DSM 23127</strain>
    </source>
</reference>
<keyword evidence="6" id="KW-1185">Reference proteome</keyword>
<dbReference type="InterPro" id="IPR036291">
    <property type="entry name" value="NAD(P)-bd_dom_sf"/>
</dbReference>
<organism evidence="5 6">
    <name type="scientific">Salimicrobium flavidum</name>
    <dbReference type="NCBI Taxonomy" id="570947"/>
    <lineage>
        <taxon>Bacteria</taxon>
        <taxon>Bacillati</taxon>
        <taxon>Bacillota</taxon>
        <taxon>Bacilli</taxon>
        <taxon>Bacillales</taxon>
        <taxon>Bacillaceae</taxon>
        <taxon>Salimicrobium</taxon>
    </lineage>
</organism>
<evidence type="ECO:0000313" key="5">
    <source>
        <dbReference type="EMBL" id="SIS57704.1"/>
    </source>
</evidence>
<accession>A0A1N7K8C9</accession>
<dbReference type="AlphaFoldDB" id="A0A1N7K8C9"/>